<evidence type="ECO:0000313" key="1">
    <source>
        <dbReference type="EMBL" id="ETW11077.1"/>
    </source>
</evidence>
<dbReference type="Proteomes" id="UP000019063">
    <property type="component" value="Unassembled WGS sequence"/>
</dbReference>
<organism evidence="1 2">
    <name type="scientific">Roseivivax marinus</name>
    <dbReference type="NCBI Taxonomy" id="1379903"/>
    <lineage>
        <taxon>Bacteria</taxon>
        <taxon>Pseudomonadati</taxon>
        <taxon>Pseudomonadota</taxon>
        <taxon>Alphaproteobacteria</taxon>
        <taxon>Rhodobacterales</taxon>
        <taxon>Roseobacteraceae</taxon>
        <taxon>Roseivivax</taxon>
    </lineage>
</organism>
<evidence type="ECO:0008006" key="3">
    <source>
        <dbReference type="Google" id="ProtNLM"/>
    </source>
</evidence>
<dbReference type="AlphaFoldDB" id="W4HE75"/>
<proteinExistence type="predicted"/>
<name>W4HE75_9RHOB</name>
<dbReference type="PATRIC" id="fig|1317118.6.peg.3828"/>
<reference evidence="1 2" key="1">
    <citation type="journal article" date="2014" name="Antonie Van Leeuwenhoek">
        <title>Roseivivax atlanticus sp. nov., isolated from surface seawater of the Atlantic Ocean.</title>
        <authorList>
            <person name="Li G."/>
            <person name="Lai Q."/>
            <person name="Liu X."/>
            <person name="Sun F."/>
            <person name="Shao Z."/>
        </authorList>
    </citation>
    <scope>NUCLEOTIDE SEQUENCE [LARGE SCALE GENOMIC DNA]</scope>
    <source>
        <strain evidence="1 2">22II-s10s</strain>
    </source>
</reference>
<comment type="caution">
    <text evidence="1">The sequence shown here is derived from an EMBL/GenBank/DDBJ whole genome shotgun (WGS) entry which is preliminary data.</text>
</comment>
<keyword evidence="2" id="KW-1185">Reference proteome</keyword>
<dbReference type="STRING" id="1379903.ATO8_18699"/>
<dbReference type="EMBL" id="AQQW01000016">
    <property type="protein sequence ID" value="ETW11077.1"/>
    <property type="molecule type" value="Genomic_DNA"/>
</dbReference>
<dbReference type="eggNOG" id="COG0286">
    <property type="taxonomic scope" value="Bacteria"/>
</dbReference>
<sequence length="184" mass="20915">MAKVLAEEFAGVHATDVHEYGWDGQDGVADFLIDWGQDVPKVDWVITNPPFRLGAEFIRQGLRYARRGVAVLVRTSFVEGVERYDTLFQASPEAFVLPFVERVAMWKGVLLDPDVKVWDAERGTMKSPTSATSYAWLVWRRGEDGQFTSDTRFGRIPPWRRLLTRPGDYPPVPAHLRRPEGALL</sequence>
<evidence type="ECO:0000313" key="2">
    <source>
        <dbReference type="Proteomes" id="UP000019063"/>
    </source>
</evidence>
<gene>
    <name evidence="1" type="ORF">ATO8_18699</name>
</gene>
<protein>
    <recommendedName>
        <fullName evidence="3">Methyltransferase</fullName>
    </recommendedName>
</protein>
<accession>W4HE75</accession>